<dbReference type="EMBL" id="KU245542">
    <property type="protein sequence ID" value="ALT57998.1"/>
    <property type="molecule type" value="Genomic_DNA"/>
</dbReference>
<accession>A0A0U3DWN5</accession>
<sequence length="172" mass="19339">MADTIITDYDEVLDLLENDLKTKIIRAMQRANIQASVVGVFSLDELEQRTESDMAMGSVVFGVAYQGCKPGPDMPERTNPAHTNGAGFADFLFSIIIGGKVDTWCSQRGFVARILTLLRKEIYQSDVQTGKRPEAVRVWNFVQERPEIADSSSDMLYYSQVWKLNLPLKSLK</sequence>
<reference evidence="1 2" key="1">
    <citation type="submission" date="2015-12" db="EMBL/GenBank/DDBJ databases">
        <title>In silico genomic study of Pseudomonas phage SM1.</title>
        <authorList>
            <person name="Zawawi N.A.M."/>
            <person name="Mat-Arip Y."/>
            <person name="Wan-Jauhari W.K."/>
            <person name="Fauzi A.A."/>
            <person name="Yee F.J."/>
        </authorList>
    </citation>
    <scope>NUCLEOTIDE SEQUENCE [LARGE SCALE GENOMIC DNA]</scope>
</reference>
<gene>
    <name evidence="1" type="ORF">SM1_05</name>
</gene>
<dbReference type="Proteomes" id="UP000224832">
    <property type="component" value="Segment"/>
</dbReference>
<keyword evidence="2" id="KW-1185">Reference proteome</keyword>
<organism evidence="1 2">
    <name type="scientific">Pseudomonas phage SM1</name>
    <dbReference type="NCBI Taxonomy" id="1772332"/>
    <lineage>
        <taxon>Viruses</taxon>
        <taxon>Duplodnaviria</taxon>
        <taxon>Heunggongvirae</taxon>
        <taxon>Uroviricota</taxon>
        <taxon>Caudoviricetes</taxon>
        <taxon>Samunavirus</taxon>
        <taxon>Samunavirus SM1</taxon>
    </lineage>
</organism>
<evidence type="ECO:0000313" key="1">
    <source>
        <dbReference type="EMBL" id="ALT57998.1"/>
    </source>
</evidence>
<proteinExistence type="predicted"/>
<name>A0A0U3DWN5_9CAUD</name>
<protein>
    <submittedName>
        <fullName evidence="1">Uncharacterized protein</fullName>
    </submittedName>
</protein>
<evidence type="ECO:0000313" key="2">
    <source>
        <dbReference type="Proteomes" id="UP000224832"/>
    </source>
</evidence>